<name>A0A5C4JSP6_9HYPH</name>
<dbReference type="PANTHER" id="PTHR33121:SF15">
    <property type="entry name" value="BLUE LIGHT- AND TEMPERATURE-REGULATED ANTIREPRESSOR BLUF"/>
    <property type="match status" value="1"/>
</dbReference>
<keyword evidence="3" id="KW-1185">Reference proteome</keyword>
<reference evidence="2 3" key="1">
    <citation type="submission" date="2019-06" db="EMBL/GenBank/DDBJ databases">
        <title>Martelella lutilitoris sp. nov., isolated from a tidal mudflat.</title>
        <authorList>
            <person name="Kim Y.-J."/>
        </authorList>
    </citation>
    <scope>NUCLEOTIDE SEQUENCE [LARGE SCALE GENOMIC DNA]</scope>
    <source>
        <strain evidence="2 3">GH2-6</strain>
    </source>
</reference>
<protein>
    <submittedName>
        <fullName evidence="2">EAL domain-containing protein</fullName>
    </submittedName>
</protein>
<dbReference type="InterPro" id="IPR001633">
    <property type="entry name" value="EAL_dom"/>
</dbReference>
<comment type="caution">
    <text evidence="2">The sequence shown here is derived from an EMBL/GenBank/DDBJ whole genome shotgun (WGS) entry which is preliminary data.</text>
</comment>
<dbReference type="PANTHER" id="PTHR33121">
    <property type="entry name" value="CYCLIC DI-GMP PHOSPHODIESTERASE PDEF"/>
    <property type="match status" value="1"/>
</dbReference>
<dbReference type="OrthoDB" id="9814202at2"/>
<evidence type="ECO:0000259" key="1">
    <source>
        <dbReference type="PROSITE" id="PS50883"/>
    </source>
</evidence>
<dbReference type="Gene3D" id="3.30.450.40">
    <property type="match status" value="1"/>
</dbReference>
<dbReference type="InterPro" id="IPR035919">
    <property type="entry name" value="EAL_sf"/>
</dbReference>
<evidence type="ECO:0000313" key="3">
    <source>
        <dbReference type="Proteomes" id="UP000307874"/>
    </source>
</evidence>
<proteinExistence type="predicted"/>
<dbReference type="Pfam" id="PF13185">
    <property type="entry name" value="GAF_2"/>
    <property type="match status" value="1"/>
</dbReference>
<organism evidence="2 3">
    <name type="scientific">Martelella lutilitoris</name>
    <dbReference type="NCBI Taxonomy" id="2583532"/>
    <lineage>
        <taxon>Bacteria</taxon>
        <taxon>Pseudomonadati</taxon>
        <taxon>Pseudomonadota</taxon>
        <taxon>Alphaproteobacteria</taxon>
        <taxon>Hyphomicrobiales</taxon>
        <taxon>Aurantimonadaceae</taxon>
        <taxon>Martelella</taxon>
    </lineage>
</organism>
<accession>A0A5C4JSP6</accession>
<dbReference type="InterPro" id="IPR029016">
    <property type="entry name" value="GAF-like_dom_sf"/>
</dbReference>
<dbReference type="Proteomes" id="UP000307874">
    <property type="component" value="Unassembled WGS sequence"/>
</dbReference>
<dbReference type="SUPFAM" id="SSF55781">
    <property type="entry name" value="GAF domain-like"/>
    <property type="match status" value="1"/>
</dbReference>
<dbReference type="RefSeq" id="WP_138748859.1">
    <property type="nucleotide sequence ID" value="NZ_VCLB01000006.1"/>
</dbReference>
<evidence type="ECO:0000313" key="2">
    <source>
        <dbReference type="EMBL" id="TNB47699.1"/>
    </source>
</evidence>
<dbReference type="SUPFAM" id="SSF141868">
    <property type="entry name" value="EAL domain-like"/>
    <property type="match status" value="1"/>
</dbReference>
<dbReference type="Pfam" id="PF00563">
    <property type="entry name" value="EAL"/>
    <property type="match status" value="1"/>
</dbReference>
<dbReference type="EMBL" id="VCLB01000006">
    <property type="protein sequence ID" value="TNB47699.1"/>
    <property type="molecule type" value="Genomic_DNA"/>
</dbReference>
<dbReference type="Gene3D" id="3.20.20.450">
    <property type="entry name" value="EAL domain"/>
    <property type="match status" value="1"/>
</dbReference>
<dbReference type="CDD" id="cd01948">
    <property type="entry name" value="EAL"/>
    <property type="match status" value="1"/>
</dbReference>
<dbReference type="PROSITE" id="PS50883">
    <property type="entry name" value="EAL"/>
    <property type="match status" value="1"/>
</dbReference>
<dbReference type="GO" id="GO:0071111">
    <property type="term" value="F:cyclic-guanylate-specific phosphodiesterase activity"/>
    <property type="evidence" value="ECO:0007669"/>
    <property type="project" value="InterPro"/>
</dbReference>
<dbReference type="SMART" id="SM00065">
    <property type="entry name" value="GAF"/>
    <property type="match status" value="1"/>
</dbReference>
<dbReference type="SMART" id="SM00052">
    <property type="entry name" value="EAL"/>
    <property type="match status" value="1"/>
</dbReference>
<dbReference type="InterPro" id="IPR050706">
    <property type="entry name" value="Cyclic-di-GMP_PDE-like"/>
</dbReference>
<feature type="domain" description="EAL" evidence="1">
    <location>
        <begin position="164"/>
        <end position="406"/>
    </location>
</feature>
<sequence>MSRLPLKLEIDGPPANGDTLDLILETVRTHFEMQVAYVSEIVDGNSIFRAVSAPGFEALAFPGAVLSLQEVYCQHILDGRLPNVMADTADHPLAVSMPITTNIPIGSHLSVPVYRDDGSVFGMFCCLRSTPHPTLGERDLKIMETFANLASRQINTGLRRRSEAAAAESRIDSALKGDALRIVFQPIVSLETGAPIKFEALSRFAGEPYRPPNLWYEEASAIGRQVDLESLSITRALALFTELPPDVTIGVNASPETIATGVLADIIRTVDPRRVVVEVTEHDVVEDHDRLGFELDRLRSLGVRTAVDDVGAGFSGLVALLRMKPDILKLDIELIRDIDANPAKQALVAGMVHFAEQTGATTIAEGVETEAEHATLRRLRVQHGQGYLFAKPMDVEDVSAWLAAWRGQARRG</sequence>
<dbReference type="AlphaFoldDB" id="A0A5C4JSP6"/>
<gene>
    <name evidence="2" type="ORF">FF124_12680</name>
</gene>
<dbReference type="InterPro" id="IPR003018">
    <property type="entry name" value="GAF"/>
</dbReference>